<evidence type="ECO:0000259" key="6">
    <source>
        <dbReference type="PROSITE" id="PS50020"/>
    </source>
</evidence>
<dbReference type="GO" id="GO:0005829">
    <property type="term" value="C:cytosol"/>
    <property type="evidence" value="ECO:0007669"/>
    <property type="project" value="TreeGrafter"/>
</dbReference>
<evidence type="ECO:0000256" key="2">
    <source>
        <dbReference type="ARBA" id="ARBA00023110"/>
    </source>
</evidence>
<dbReference type="GO" id="GO:0003755">
    <property type="term" value="F:peptidyl-prolyl cis-trans isomerase activity"/>
    <property type="evidence" value="ECO:0007669"/>
    <property type="project" value="UniProtKB-UniRule"/>
</dbReference>
<keyword evidence="2 4" id="KW-0697">Rotamase</keyword>
<dbReference type="Proteomes" id="UP000749559">
    <property type="component" value="Unassembled WGS sequence"/>
</dbReference>
<dbReference type="InterPro" id="IPR000297">
    <property type="entry name" value="PPIase_PpiC"/>
</dbReference>
<evidence type="ECO:0000259" key="7">
    <source>
        <dbReference type="PROSITE" id="PS50198"/>
    </source>
</evidence>
<dbReference type="PROSITE" id="PS50198">
    <property type="entry name" value="PPIC_PPIASE_2"/>
    <property type="match status" value="1"/>
</dbReference>
<dbReference type="EC" id="5.2.1.8" evidence="5"/>
<evidence type="ECO:0000256" key="4">
    <source>
        <dbReference type="PROSITE-ProRule" id="PRU00278"/>
    </source>
</evidence>
<dbReference type="SMART" id="SM00456">
    <property type="entry name" value="WW"/>
    <property type="match status" value="1"/>
</dbReference>
<dbReference type="PROSITE" id="PS50020">
    <property type="entry name" value="WW_DOMAIN_2"/>
    <property type="match status" value="1"/>
</dbReference>
<accession>A0A8S4P076</accession>
<dbReference type="SUPFAM" id="SSF51045">
    <property type="entry name" value="WW domain"/>
    <property type="match status" value="1"/>
</dbReference>
<feature type="domain" description="PpiC" evidence="7">
    <location>
        <begin position="80"/>
        <end position="191"/>
    </location>
</feature>
<keyword evidence="9" id="KW-1185">Reference proteome</keyword>
<sequence>MENYPVPGLSIVQERDKWKTSTLFSFHDYAPNFTFRGDPISLEMTSLPVGWEEKISNSTGKKYYFNTSTKESQWEPPMAGEKVRCSHILVKHKDSRRPSSWREETITITKEEALEKLTGLFERIKSGESQFDEIAQVESDCSSAKRGGDLGFFGRGQMQKPFEDAGFSLGVGEMKCPVSTDSGVHIVKRLE</sequence>
<dbReference type="InterPro" id="IPR001202">
    <property type="entry name" value="WW_dom"/>
</dbReference>
<dbReference type="InterPro" id="IPR036020">
    <property type="entry name" value="WW_dom_sf"/>
</dbReference>
<reference evidence="8" key="1">
    <citation type="submission" date="2022-03" db="EMBL/GenBank/DDBJ databases">
        <authorList>
            <person name="Martin C."/>
        </authorList>
    </citation>
    <scope>NUCLEOTIDE SEQUENCE</scope>
</reference>
<feature type="domain" description="WW" evidence="6">
    <location>
        <begin position="45"/>
        <end position="79"/>
    </location>
</feature>
<dbReference type="PANTHER" id="PTHR10657:SF4">
    <property type="entry name" value="PEPTIDYL-PROLYL CIS-TRANS ISOMERASE-RELATED"/>
    <property type="match status" value="1"/>
</dbReference>
<dbReference type="Gene3D" id="3.10.50.40">
    <property type="match status" value="1"/>
</dbReference>
<dbReference type="PANTHER" id="PTHR10657">
    <property type="entry name" value="PEPTIDYL-PROLYL CIS-TRANS ISOMERASE"/>
    <property type="match status" value="1"/>
</dbReference>
<comment type="caution">
    <text evidence="8">The sequence shown here is derived from an EMBL/GenBank/DDBJ whole genome shotgun (WGS) entry which is preliminary data.</text>
</comment>
<evidence type="ECO:0000256" key="1">
    <source>
        <dbReference type="ARBA" id="ARBA00000971"/>
    </source>
</evidence>
<protein>
    <recommendedName>
        <fullName evidence="5">Peptidyl-prolyl cis-trans isomerase</fullName>
        <ecNumber evidence="5">5.2.1.8</ecNumber>
    </recommendedName>
</protein>
<gene>
    <name evidence="8" type="ORF">OFUS_LOCUS12222</name>
</gene>
<dbReference type="PROSITE" id="PS01159">
    <property type="entry name" value="WW_DOMAIN_1"/>
    <property type="match status" value="1"/>
</dbReference>
<dbReference type="GO" id="GO:0080090">
    <property type="term" value="P:regulation of primary metabolic process"/>
    <property type="evidence" value="ECO:0007669"/>
    <property type="project" value="UniProtKB-ARBA"/>
</dbReference>
<dbReference type="SUPFAM" id="SSF54534">
    <property type="entry name" value="FKBP-like"/>
    <property type="match status" value="1"/>
</dbReference>
<organism evidence="8 9">
    <name type="scientific">Owenia fusiformis</name>
    <name type="common">Polychaete worm</name>
    <dbReference type="NCBI Taxonomy" id="6347"/>
    <lineage>
        <taxon>Eukaryota</taxon>
        <taxon>Metazoa</taxon>
        <taxon>Spiralia</taxon>
        <taxon>Lophotrochozoa</taxon>
        <taxon>Annelida</taxon>
        <taxon>Polychaeta</taxon>
        <taxon>Sedentaria</taxon>
        <taxon>Canalipalpata</taxon>
        <taxon>Sabellida</taxon>
        <taxon>Oweniida</taxon>
        <taxon>Oweniidae</taxon>
        <taxon>Owenia</taxon>
    </lineage>
</organism>
<dbReference type="OrthoDB" id="2530521at2759"/>
<dbReference type="Gene3D" id="2.20.70.10">
    <property type="match status" value="1"/>
</dbReference>
<evidence type="ECO:0000313" key="9">
    <source>
        <dbReference type="Proteomes" id="UP000749559"/>
    </source>
</evidence>
<dbReference type="GO" id="GO:0005634">
    <property type="term" value="C:nucleus"/>
    <property type="evidence" value="ECO:0007669"/>
    <property type="project" value="TreeGrafter"/>
</dbReference>
<proteinExistence type="predicted"/>
<dbReference type="Pfam" id="PF00639">
    <property type="entry name" value="Rotamase"/>
    <property type="match status" value="1"/>
</dbReference>
<evidence type="ECO:0000256" key="5">
    <source>
        <dbReference type="RuleBase" id="RU363014"/>
    </source>
</evidence>
<dbReference type="GO" id="GO:0060255">
    <property type="term" value="P:regulation of macromolecule metabolic process"/>
    <property type="evidence" value="ECO:0007669"/>
    <property type="project" value="UniProtKB-ARBA"/>
</dbReference>
<evidence type="ECO:0000313" key="8">
    <source>
        <dbReference type="EMBL" id="CAH1786303.1"/>
    </source>
</evidence>
<dbReference type="InterPro" id="IPR051370">
    <property type="entry name" value="PPIase_Pin1"/>
</dbReference>
<comment type="catalytic activity">
    <reaction evidence="1 5">
        <text>[protein]-peptidylproline (omega=180) = [protein]-peptidylproline (omega=0)</text>
        <dbReference type="Rhea" id="RHEA:16237"/>
        <dbReference type="Rhea" id="RHEA-COMP:10747"/>
        <dbReference type="Rhea" id="RHEA-COMP:10748"/>
        <dbReference type="ChEBI" id="CHEBI:83833"/>
        <dbReference type="ChEBI" id="CHEBI:83834"/>
        <dbReference type="EC" id="5.2.1.8"/>
    </reaction>
</comment>
<keyword evidence="3 4" id="KW-0413">Isomerase</keyword>
<dbReference type="AlphaFoldDB" id="A0A8S4P076"/>
<evidence type="ECO:0000256" key="3">
    <source>
        <dbReference type="ARBA" id="ARBA00023235"/>
    </source>
</evidence>
<dbReference type="CDD" id="cd00201">
    <property type="entry name" value="WW"/>
    <property type="match status" value="1"/>
</dbReference>
<dbReference type="EMBL" id="CAIIXF020000006">
    <property type="protein sequence ID" value="CAH1786303.1"/>
    <property type="molecule type" value="Genomic_DNA"/>
</dbReference>
<name>A0A8S4P076_OWEFU</name>
<dbReference type="InterPro" id="IPR046357">
    <property type="entry name" value="PPIase_dom_sf"/>
</dbReference>
<dbReference type="FunFam" id="3.10.50.40:FF:000010">
    <property type="entry name" value="Peptidyl-prolyl cis-trans isomerase Pin1"/>
    <property type="match status" value="1"/>
</dbReference>
<dbReference type="Pfam" id="PF00397">
    <property type="entry name" value="WW"/>
    <property type="match status" value="1"/>
</dbReference>